<evidence type="ECO:0000256" key="5">
    <source>
        <dbReference type="RuleBase" id="RU364010"/>
    </source>
</evidence>
<dbReference type="Gene3D" id="3.30.70.1180">
    <property type="entry name" value="Vacuolar atp synthase subunit c, domain 1"/>
    <property type="match status" value="1"/>
</dbReference>
<dbReference type="Gene3D" id="3.30.70.100">
    <property type="match status" value="1"/>
</dbReference>
<dbReference type="GO" id="GO:0046961">
    <property type="term" value="F:proton-transporting ATPase activity, rotational mechanism"/>
    <property type="evidence" value="ECO:0000318"/>
    <property type="project" value="GO_Central"/>
</dbReference>
<dbReference type="Pfam" id="PF03223">
    <property type="entry name" value="V-ATPase_C"/>
    <property type="match status" value="1"/>
</dbReference>
<dbReference type="AlphaFoldDB" id="A7RL79"/>
<dbReference type="Gene3D" id="1.20.1460.10">
    <property type="entry name" value="subunit c (vma5p) of the yeast v-atpase, domain 2"/>
    <property type="match status" value="1"/>
</dbReference>
<keyword evidence="7" id="KW-1185">Reference proteome</keyword>
<dbReference type="Proteomes" id="UP000001593">
    <property type="component" value="Unassembled WGS sequence"/>
</dbReference>
<keyword evidence="3 5" id="KW-0375">Hydrogen ion transport</keyword>
<comment type="subunit">
    <text evidence="5">V-ATPase is a heteromultimeric enzyme made up of two complexes: the ATP-hydrolytic V1 complex and the proton translocation V0 complex. The V1 complex consists of three catalytic AB heterodimers that form a heterohexamer, three peripheral stalks each consisting of EG heterodimers, one central rotor including subunits D and F, and the regulatory subunits C and H. The proton translocation complex V0 consists of the proton transport subunit a, a ring of proteolipid subunits c9c'', rotary subunit d, subunits e and f, and two accessory subunits.</text>
</comment>
<dbReference type="PANTHER" id="PTHR10137">
    <property type="entry name" value="V-TYPE PROTON ATPASE SUBUNIT C"/>
    <property type="match status" value="1"/>
</dbReference>
<dbReference type="SUPFAM" id="SSF118203">
    <property type="entry name" value="Vacuolar ATP synthase subunit C"/>
    <property type="match status" value="1"/>
</dbReference>
<name>A7RL79_NEMVE</name>
<dbReference type="PhylomeDB" id="A7RL79"/>
<dbReference type="FunFam" id="3.30.70.100:FF:000002">
    <property type="entry name" value="V-type proton ATPase subunit C"/>
    <property type="match status" value="1"/>
</dbReference>
<dbReference type="InterPro" id="IPR004907">
    <property type="entry name" value="ATPase_V1-cplx_csu"/>
</dbReference>
<evidence type="ECO:0000256" key="2">
    <source>
        <dbReference type="ARBA" id="ARBA00022448"/>
    </source>
</evidence>
<dbReference type="InParanoid" id="A7RL79"/>
<accession>A7RL79</accession>
<evidence type="ECO:0000256" key="1">
    <source>
        <dbReference type="ARBA" id="ARBA00006138"/>
    </source>
</evidence>
<dbReference type="STRING" id="45351.A7RL79"/>
<evidence type="ECO:0000313" key="6">
    <source>
        <dbReference type="EMBL" id="EDO47815.1"/>
    </source>
</evidence>
<dbReference type="CDD" id="cd14785">
    <property type="entry name" value="V-ATPase_C"/>
    <property type="match status" value="1"/>
</dbReference>
<organism evidence="6 7">
    <name type="scientific">Nematostella vectensis</name>
    <name type="common">Starlet sea anemone</name>
    <dbReference type="NCBI Taxonomy" id="45351"/>
    <lineage>
        <taxon>Eukaryota</taxon>
        <taxon>Metazoa</taxon>
        <taxon>Cnidaria</taxon>
        <taxon>Anthozoa</taxon>
        <taxon>Hexacorallia</taxon>
        <taxon>Actiniaria</taxon>
        <taxon>Edwardsiidae</taxon>
        <taxon>Nematostella</taxon>
    </lineage>
</organism>
<dbReference type="InterPro" id="IPR036132">
    <property type="entry name" value="Vac_ATP_synth_c_sf"/>
</dbReference>
<dbReference type="OMA" id="VMIWIHV"/>
<comment type="function">
    <text evidence="5">Subunit of the V1 complex of vacuolar(H+)-ATPase (V-ATPase), a multisubunit enzyme composed of a peripheral complex (V1) that hydrolyzes ATP and a membrane integral complex (V0) that translocates protons. V-ATPase is responsible for acidifying and maintaining the pH of intracellular compartments and in some cell types, is targeted to the plasma membrane, where it is responsible for acidifying the extracellular environment. Subunit C is necessary for the assembly of the catalytic sector of the enzyme and is likely to have a specific function in its catalytic activity.</text>
</comment>
<dbReference type="HOGENOM" id="CLU_017554_3_0_1"/>
<proteinExistence type="inferred from homology"/>
<dbReference type="eggNOG" id="KOG2909">
    <property type="taxonomic scope" value="Eukaryota"/>
</dbReference>
<comment type="similarity">
    <text evidence="1 5">Belongs to the V-ATPase C subunit family.</text>
</comment>
<dbReference type="EMBL" id="DS469517">
    <property type="protein sequence ID" value="EDO47815.1"/>
    <property type="molecule type" value="Genomic_DNA"/>
</dbReference>
<evidence type="ECO:0000256" key="4">
    <source>
        <dbReference type="ARBA" id="ARBA00023065"/>
    </source>
</evidence>
<keyword evidence="2 5" id="KW-0813">Transport</keyword>
<sequence length="381" mass="44127">MAEYWLVSAPGEKTQQQTYEALKSRMVGMSPVYKFPIPELKVGTLDTLVGLSDDLNKVDSFVESTTRKLAHYMVDVLEEHQDRVKENLLANGHELSNYVTKFQWDSAKYPIKQSLRNLTEIISKQVSQIEHDLKTKSAAYNNIKGTLASLERKSTGSLLTRNLGELVKKEHFVLDSEYLTTLLVVVPKALFNEWKEKYWKLTDMVVPESSKLLFEDNEHGLFTVTLFKKVLEEFKHHARDNKFLVRDFVYDEQALSAGKNEISKLESDRKRQFGPLVRWLRVNFSDSFTAWIHIKASQKVFVESVLRYGLPVNFQAMLLEPSKKTQKKIRDSLDTAYSYLESKSFSATVNEQAIDIPGLMISHQQYYPYVFYNIKLNLLER</sequence>
<dbReference type="PANTHER" id="PTHR10137:SF0">
    <property type="entry name" value="V-TYPE PROTON ATPASE SUBUNIT C"/>
    <property type="match status" value="1"/>
</dbReference>
<reference evidence="6 7" key="1">
    <citation type="journal article" date="2007" name="Science">
        <title>Sea anemone genome reveals ancestral eumetazoan gene repertoire and genomic organization.</title>
        <authorList>
            <person name="Putnam N.H."/>
            <person name="Srivastava M."/>
            <person name="Hellsten U."/>
            <person name="Dirks B."/>
            <person name="Chapman J."/>
            <person name="Salamov A."/>
            <person name="Terry A."/>
            <person name="Shapiro H."/>
            <person name="Lindquist E."/>
            <person name="Kapitonov V.V."/>
            <person name="Jurka J."/>
            <person name="Genikhovich G."/>
            <person name="Grigoriev I.V."/>
            <person name="Lucas S.M."/>
            <person name="Steele R.E."/>
            <person name="Finnerty J.R."/>
            <person name="Technau U."/>
            <person name="Martindale M.Q."/>
            <person name="Rokhsar D.S."/>
        </authorList>
    </citation>
    <scope>NUCLEOTIDE SEQUENCE [LARGE SCALE GENOMIC DNA]</scope>
    <source>
        <strain evidence="7">CH2 X CH6</strain>
    </source>
</reference>
<dbReference type="GO" id="GO:0000221">
    <property type="term" value="C:vacuolar proton-transporting V-type ATPase, V1 domain"/>
    <property type="evidence" value="ECO:0000318"/>
    <property type="project" value="GO_Central"/>
</dbReference>
<evidence type="ECO:0000313" key="7">
    <source>
        <dbReference type="Proteomes" id="UP000001593"/>
    </source>
</evidence>
<gene>
    <name evidence="6" type="ORF">NEMVEDRAFT_v1g160000</name>
</gene>
<evidence type="ECO:0000256" key="3">
    <source>
        <dbReference type="ARBA" id="ARBA00022781"/>
    </source>
</evidence>
<keyword evidence="4 5" id="KW-0406">Ion transport</keyword>
<protein>
    <recommendedName>
        <fullName evidence="5">V-type proton ATPase subunit C</fullName>
    </recommendedName>
</protein>